<evidence type="ECO:0000256" key="8">
    <source>
        <dbReference type="RuleBase" id="RU003827"/>
    </source>
</evidence>
<name>A0A4W4HBG2_ELEEL</name>
<dbReference type="GeneTree" id="ENSGT00390000010961"/>
<evidence type="ECO:0000256" key="1">
    <source>
        <dbReference type="ARBA" id="ARBA00004115"/>
    </source>
</evidence>
<accession>A0A4W4HBG2</accession>
<dbReference type="PROSITE" id="PS50866">
    <property type="entry name" value="GOLD"/>
    <property type="match status" value="1"/>
</dbReference>
<keyword evidence="5" id="KW-0256">Endoplasmic reticulum</keyword>
<dbReference type="AlphaFoldDB" id="A0A4W4HBG2"/>
<evidence type="ECO:0000256" key="7">
    <source>
        <dbReference type="ARBA" id="ARBA00023136"/>
    </source>
</evidence>
<evidence type="ECO:0000313" key="12">
    <source>
        <dbReference type="Proteomes" id="UP000314983"/>
    </source>
</evidence>
<dbReference type="GO" id="GO:0005789">
    <property type="term" value="C:endoplasmic reticulum membrane"/>
    <property type="evidence" value="ECO:0007669"/>
    <property type="project" value="UniProtKB-SubCell"/>
</dbReference>
<feature type="transmembrane region" description="Helical" evidence="9">
    <location>
        <begin position="197"/>
        <end position="216"/>
    </location>
</feature>
<comment type="similarity">
    <text evidence="2 8">Belongs to the EMP24/GP25L family.</text>
</comment>
<evidence type="ECO:0000256" key="6">
    <source>
        <dbReference type="ARBA" id="ARBA00022989"/>
    </source>
</evidence>
<keyword evidence="3 8" id="KW-0812">Transmembrane</keyword>
<keyword evidence="4" id="KW-0732">Signal</keyword>
<dbReference type="Pfam" id="PF01105">
    <property type="entry name" value="EMP24_GP25L"/>
    <property type="match status" value="1"/>
</dbReference>
<dbReference type="InterPro" id="IPR015720">
    <property type="entry name" value="Emp24-like"/>
</dbReference>
<keyword evidence="7 9" id="KW-0472">Membrane</keyword>
<dbReference type="Proteomes" id="UP000314983">
    <property type="component" value="Chromosome 12"/>
</dbReference>
<keyword evidence="12" id="KW-1185">Reference proteome</keyword>
<protein>
    <recommendedName>
        <fullName evidence="10">GOLD domain-containing protein</fullName>
    </recommendedName>
</protein>
<sequence length="229" mass="26872">IFPLLFVFLPNSGQEEKYADHRGHDLFQGADHYDFAIVLSGTESQCYWHFAQQTGRFYLTYMVQWVSGMMAHRHTAVSILSPKGLLLSYTDDTKGQMSFRAKESGFYQMCFANTRNRFGDMRVFLNFGVFYEESAEAQRENGMEEVILNSTFSNIEGISRKIRIQIQQMWHFYNIERMHRGTDLYLLQSKSSYVNTWSALQSLVIILTGYIQFFFLKKFFCTQSNRSRC</sequence>
<evidence type="ECO:0000256" key="4">
    <source>
        <dbReference type="ARBA" id="ARBA00022729"/>
    </source>
</evidence>
<evidence type="ECO:0000256" key="2">
    <source>
        <dbReference type="ARBA" id="ARBA00007104"/>
    </source>
</evidence>
<reference evidence="12" key="2">
    <citation type="journal article" date="2017" name="Sci. Adv.">
        <title>A tail of two voltages: Proteomic comparison of the three electric organs of the electric eel.</title>
        <authorList>
            <person name="Traeger L.L."/>
            <person name="Sabat G."/>
            <person name="Barrett-Wilt G.A."/>
            <person name="Wells G.B."/>
            <person name="Sussman M.R."/>
        </authorList>
    </citation>
    <scope>NUCLEOTIDE SEQUENCE [LARGE SCALE GENOMIC DNA]</scope>
</reference>
<reference evidence="11" key="4">
    <citation type="submission" date="2025-08" db="UniProtKB">
        <authorList>
            <consortium name="Ensembl"/>
        </authorList>
    </citation>
    <scope>IDENTIFICATION</scope>
</reference>
<evidence type="ECO:0000313" key="11">
    <source>
        <dbReference type="Ensembl" id="ENSEEEP00000046151.1"/>
    </source>
</evidence>
<organism evidence="11 12">
    <name type="scientific">Electrophorus electricus</name>
    <name type="common">Electric eel</name>
    <name type="synonym">Gymnotus electricus</name>
    <dbReference type="NCBI Taxonomy" id="8005"/>
    <lineage>
        <taxon>Eukaryota</taxon>
        <taxon>Metazoa</taxon>
        <taxon>Chordata</taxon>
        <taxon>Craniata</taxon>
        <taxon>Vertebrata</taxon>
        <taxon>Euteleostomi</taxon>
        <taxon>Actinopterygii</taxon>
        <taxon>Neopterygii</taxon>
        <taxon>Teleostei</taxon>
        <taxon>Ostariophysi</taxon>
        <taxon>Gymnotiformes</taxon>
        <taxon>Gymnotoidei</taxon>
        <taxon>Gymnotidae</taxon>
        <taxon>Electrophorus</taxon>
    </lineage>
</organism>
<evidence type="ECO:0000256" key="3">
    <source>
        <dbReference type="ARBA" id="ARBA00022692"/>
    </source>
</evidence>
<dbReference type="InterPro" id="IPR009038">
    <property type="entry name" value="GOLD_dom"/>
</dbReference>
<dbReference type="PANTHER" id="PTHR22811">
    <property type="entry name" value="TRANSMEMBRANE EMP24 DOMAIN-CONTAINING PROTEIN"/>
    <property type="match status" value="1"/>
</dbReference>
<reference evidence="11" key="5">
    <citation type="submission" date="2025-09" db="UniProtKB">
        <authorList>
            <consortium name="Ensembl"/>
        </authorList>
    </citation>
    <scope>IDENTIFICATION</scope>
</reference>
<keyword evidence="6 9" id="KW-1133">Transmembrane helix</keyword>
<gene>
    <name evidence="11" type="primary">LOC113585322</name>
</gene>
<evidence type="ECO:0000259" key="10">
    <source>
        <dbReference type="PROSITE" id="PS50866"/>
    </source>
</evidence>
<dbReference type="SMART" id="SM01190">
    <property type="entry name" value="EMP24_GP25L"/>
    <property type="match status" value="1"/>
</dbReference>
<dbReference type="STRING" id="8005.ENSEEEP00000046151"/>
<dbReference type="Ensembl" id="ENSEEET00000046660.2">
    <property type="protein sequence ID" value="ENSEEEP00000046151.1"/>
    <property type="gene ID" value="ENSEEEG00000021748.2"/>
</dbReference>
<proteinExistence type="inferred from homology"/>
<comment type="subcellular location">
    <subcellularLocation>
        <location evidence="1">Endoplasmic reticulum membrane</location>
        <topology evidence="1">Single-pass type I membrane protein</topology>
    </subcellularLocation>
    <subcellularLocation>
        <location evidence="8">Membrane</location>
        <topology evidence="8">Single-pass type I membrane protein</topology>
    </subcellularLocation>
</comment>
<evidence type="ECO:0000256" key="5">
    <source>
        <dbReference type="ARBA" id="ARBA00022824"/>
    </source>
</evidence>
<evidence type="ECO:0000256" key="9">
    <source>
        <dbReference type="SAM" id="Phobius"/>
    </source>
</evidence>
<dbReference type="OMA" id="QIFHMWR"/>
<feature type="domain" description="GOLD" evidence="10">
    <location>
        <begin position="44"/>
        <end position="129"/>
    </location>
</feature>
<reference evidence="11" key="3">
    <citation type="submission" date="2020-05" db="EMBL/GenBank/DDBJ databases">
        <title>Electrophorus electricus (electric eel) genome, fEleEle1, primary haplotype.</title>
        <authorList>
            <person name="Myers G."/>
            <person name="Meyer A."/>
            <person name="Fedrigo O."/>
            <person name="Formenti G."/>
            <person name="Rhie A."/>
            <person name="Tracey A."/>
            <person name="Sims Y."/>
            <person name="Jarvis E.D."/>
        </authorList>
    </citation>
    <scope>NUCLEOTIDE SEQUENCE [LARGE SCALE GENOMIC DNA]</scope>
</reference>
<reference evidence="12" key="1">
    <citation type="journal article" date="2014" name="Science">
        <title>Nonhuman genetics. Genomic basis for the convergent evolution of electric organs.</title>
        <authorList>
            <person name="Gallant J.R."/>
            <person name="Traeger L.L."/>
            <person name="Volkening J.D."/>
            <person name="Moffett H."/>
            <person name="Chen P.H."/>
            <person name="Novina C.D."/>
            <person name="Phillips G.N.Jr."/>
            <person name="Anand R."/>
            <person name="Wells G.B."/>
            <person name="Pinch M."/>
            <person name="Guth R."/>
            <person name="Unguez G.A."/>
            <person name="Albert J.S."/>
            <person name="Zakon H.H."/>
            <person name="Samanta M.P."/>
            <person name="Sussman M.R."/>
        </authorList>
    </citation>
    <scope>NUCLEOTIDE SEQUENCE [LARGE SCALE GENOMIC DNA]</scope>
</reference>